<sequence>MAKDFILQRILIFTNQTFDPNSDSQVIQVLKSKFNIRLPQRRSVNESLSSTVSDHEIIGLILKYRSMVEPTPSC</sequence>
<keyword evidence="2" id="KW-1185">Reference proteome</keyword>
<gene>
    <name evidence="1" type="ORF">HGG82_09610</name>
</gene>
<name>A0A847R5U1_9GAMM</name>
<protein>
    <submittedName>
        <fullName evidence="1">Uncharacterized protein</fullName>
    </submittedName>
</protein>
<dbReference type="RefSeq" id="WP_168825116.1">
    <property type="nucleotide sequence ID" value="NZ_JABAEK010000008.1"/>
</dbReference>
<dbReference type="EMBL" id="JABAEK010000008">
    <property type="protein sequence ID" value="NLQ17883.1"/>
    <property type="molecule type" value="Genomic_DNA"/>
</dbReference>
<dbReference type="Proteomes" id="UP000586067">
    <property type="component" value="Unassembled WGS sequence"/>
</dbReference>
<dbReference type="Gene3D" id="1.20.1060.10">
    <property type="entry name" value="Taq DNA Polymerase, Chain T, domain 4"/>
    <property type="match status" value="1"/>
</dbReference>
<evidence type="ECO:0000313" key="1">
    <source>
        <dbReference type="EMBL" id="NLQ17883.1"/>
    </source>
</evidence>
<proteinExistence type="predicted"/>
<comment type="caution">
    <text evidence="1">The sequence shown here is derived from an EMBL/GenBank/DDBJ whole genome shotgun (WGS) entry which is preliminary data.</text>
</comment>
<dbReference type="AlphaFoldDB" id="A0A847R5U1"/>
<evidence type="ECO:0000313" key="2">
    <source>
        <dbReference type="Proteomes" id="UP000586067"/>
    </source>
</evidence>
<organism evidence="1 2">
    <name type="scientific">Marinomonas profundi</name>
    <dbReference type="NCBI Taxonomy" id="2726122"/>
    <lineage>
        <taxon>Bacteria</taxon>
        <taxon>Pseudomonadati</taxon>
        <taxon>Pseudomonadota</taxon>
        <taxon>Gammaproteobacteria</taxon>
        <taxon>Oceanospirillales</taxon>
        <taxon>Oceanospirillaceae</taxon>
        <taxon>Marinomonas</taxon>
    </lineage>
</organism>
<accession>A0A847R5U1</accession>
<reference evidence="1 2" key="1">
    <citation type="submission" date="2020-04" db="EMBL/GenBank/DDBJ databases">
        <title>Marinomonas sp. M1K-6 isolated from the deep seawater of the Mariana Trench.</title>
        <authorList>
            <person name="Li Y."/>
        </authorList>
    </citation>
    <scope>NUCLEOTIDE SEQUENCE [LARGE SCALE GENOMIC DNA]</scope>
    <source>
        <strain evidence="1 2">M1K-6</strain>
    </source>
</reference>